<protein>
    <submittedName>
        <fullName evidence="3">Uncharacterized protein</fullName>
    </submittedName>
</protein>
<proteinExistence type="predicted"/>
<dbReference type="RefSeq" id="WP_145209483.1">
    <property type="nucleotide sequence ID" value="NZ_CP036269.1"/>
</dbReference>
<dbReference type="KEGG" id="gaz:Pan241w_01520"/>
<evidence type="ECO:0000256" key="1">
    <source>
        <dbReference type="SAM" id="MobiDB-lite"/>
    </source>
</evidence>
<accession>A0A517R870</accession>
<dbReference type="AlphaFoldDB" id="A0A517R870"/>
<organism evidence="3 4">
    <name type="scientific">Gimesia alba</name>
    <dbReference type="NCBI Taxonomy" id="2527973"/>
    <lineage>
        <taxon>Bacteria</taxon>
        <taxon>Pseudomonadati</taxon>
        <taxon>Planctomycetota</taxon>
        <taxon>Planctomycetia</taxon>
        <taxon>Planctomycetales</taxon>
        <taxon>Planctomycetaceae</taxon>
        <taxon>Gimesia</taxon>
    </lineage>
</organism>
<keyword evidence="4" id="KW-1185">Reference proteome</keyword>
<reference evidence="3 4" key="1">
    <citation type="submission" date="2019-02" db="EMBL/GenBank/DDBJ databases">
        <title>Deep-cultivation of Planctomycetes and their phenomic and genomic characterization uncovers novel biology.</title>
        <authorList>
            <person name="Wiegand S."/>
            <person name="Jogler M."/>
            <person name="Boedeker C."/>
            <person name="Pinto D."/>
            <person name="Vollmers J."/>
            <person name="Rivas-Marin E."/>
            <person name="Kohn T."/>
            <person name="Peeters S.H."/>
            <person name="Heuer A."/>
            <person name="Rast P."/>
            <person name="Oberbeckmann S."/>
            <person name="Bunk B."/>
            <person name="Jeske O."/>
            <person name="Meyerdierks A."/>
            <person name="Storesund J.E."/>
            <person name="Kallscheuer N."/>
            <person name="Luecker S."/>
            <person name="Lage O.M."/>
            <person name="Pohl T."/>
            <person name="Merkel B.J."/>
            <person name="Hornburger P."/>
            <person name="Mueller R.-W."/>
            <person name="Bruemmer F."/>
            <person name="Labrenz M."/>
            <person name="Spormann A.M."/>
            <person name="Op den Camp H."/>
            <person name="Overmann J."/>
            <person name="Amann R."/>
            <person name="Jetten M.S.M."/>
            <person name="Mascher T."/>
            <person name="Medema M.H."/>
            <person name="Devos D.P."/>
            <person name="Kaster A.-K."/>
            <person name="Ovreas L."/>
            <person name="Rohde M."/>
            <person name="Galperin M.Y."/>
            <person name="Jogler C."/>
        </authorList>
    </citation>
    <scope>NUCLEOTIDE SEQUENCE [LARGE SCALE GENOMIC DNA]</scope>
    <source>
        <strain evidence="3 4">Pan241w</strain>
    </source>
</reference>
<feature type="signal peptide" evidence="2">
    <location>
        <begin position="1"/>
        <end position="26"/>
    </location>
</feature>
<dbReference type="EMBL" id="CP036269">
    <property type="protein sequence ID" value="QDT40099.1"/>
    <property type="molecule type" value="Genomic_DNA"/>
</dbReference>
<gene>
    <name evidence="3" type="ORF">Pan241w_01520</name>
</gene>
<evidence type="ECO:0000313" key="4">
    <source>
        <dbReference type="Proteomes" id="UP000317171"/>
    </source>
</evidence>
<name>A0A517R870_9PLAN</name>
<feature type="chain" id="PRO_5021732330" evidence="2">
    <location>
        <begin position="27"/>
        <end position="235"/>
    </location>
</feature>
<keyword evidence="2" id="KW-0732">Signal</keyword>
<sequence length="235" mass="25357" precursor="true">MNQLSQIRYILLALAVVLNSAVLLQADDAKPTPVTVPKIIKVTNQVQTSFPPNLVVQAVGEVPTGGYTDAKLIRAVYVQPPQDGIQDYFLKAVPPSGPAITVISQVKASDTWKNFPSWVKGIRVHGVGDGIVLIKFEQSKPKPRPVYRRFTGTSKEGSFEKALADAIAKLNQALSEGGVADASASWKVDSTSGQVGGIAGLNQISVSIVAERQPPWQRKKQPQKLRQQKKPAADK</sequence>
<dbReference type="OrthoDB" id="278527at2"/>
<feature type="compositionally biased region" description="Basic residues" evidence="1">
    <location>
        <begin position="217"/>
        <end position="229"/>
    </location>
</feature>
<dbReference type="Proteomes" id="UP000317171">
    <property type="component" value="Chromosome"/>
</dbReference>
<evidence type="ECO:0000256" key="2">
    <source>
        <dbReference type="SAM" id="SignalP"/>
    </source>
</evidence>
<evidence type="ECO:0000313" key="3">
    <source>
        <dbReference type="EMBL" id="QDT40099.1"/>
    </source>
</evidence>
<feature type="region of interest" description="Disordered" evidence="1">
    <location>
        <begin position="212"/>
        <end position="235"/>
    </location>
</feature>